<dbReference type="InterPro" id="IPR055958">
    <property type="entry name" value="DUF7536"/>
</dbReference>
<accession>A0ABD5Q313</accession>
<dbReference type="EMBL" id="JBHSHT010000001">
    <property type="protein sequence ID" value="MFC4825013.1"/>
    <property type="molecule type" value="Genomic_DNA"/>
</dbReference>
<dbReference type="Pfam" id="PF24380">
    <property type="entry name" value="DUF7536"/>
    <property type="match status" value="1"/>
</dbReference>
<evidence type="ECO:0000313" key="2">
    <source>
        <dbReference type="EMBL" id="MFC4825013.1"/>
    </source>
</evidence>
<feature type="transmembrane region" description="Helical" evidence="1">
    <location>
        <begin position="27"/>
        <end position="47"/>
    </location>
</feature>
<reference evidence="2 3" key="1">
    <citation type="journal article" date="2019" name="Int. J. Syst. Evol. Microbiol.">
        <title>The Global Catalogue of Microorganisms (GCM) 10K type strain sequencing project: providing services to taxonomists for standard genome sequencing and annotation.</title>
        <authorList>
            <consortium name="The Broad Institute Genomics Platform"/>
            <consortium name="The Broad Institute Genome Sequencing Center for Infectious Disease"/>
            <person name="Wu L."/>
            <person name="Ma J."/>
        </authorList>
    </citation>
    <scope>NUCLEOTIDE SEQUENCE [LARGE SCALE GENOMIC DNA]</scope>
    <source>
        <strain evidence="2 3">XZYJ18</strain>
    </source>
</reference>
<name>A0ABD5Q313_9EURY</name>
<evidence type="ECO:0000256" key="1">
    <source>
        <dbReference type="SAM" id="Phobius"/>
    </source>
</evidence>
<proteinExistence type="predicted"/>
<feature type="transmembrane region" description="Helical" evidence="1">
    <location>
        <begin position="53"/>
        <end position="79"/>
    </location>
</feature>
<dbReference type="AlphaFoldDB" id="A0ABD5Q313"/>
<comment type="caution">
    <text evidence="2">The sequence shown here is derived from an EMBL/GenBank/DDBJ whole genome shotgun (WGS) entry which is preliminary data.</text>
</comment>
<organism evidence="2 3">
    <name type="scientific">Halorussus aquaticus</name>
    <dbReference type="NCBI Taxonomy" id="2953748"/>
    <lineage>
        <taxon>Archaea</taxon>
        <taxon>Methanobacteriati</taxon>
        <taxon>Methanobacteriota</taxon>
        <taxon>Stenosarchaea group</taxon>
        <taxon>Halobacteria</taxon>
        <taxon>Halobacteriales</taxon>
        <taxon>Haladaptataceae</taxon>
        <taxon>Halorussus</taxon>
    </lineage>
</organism>
<keyword evidence="1" id="KW-1133">Transmembrane helix</keyword>
<keyword evidence="1" id="KW-0472">Membrane</keyword>
<protein>
    <submittedName>
        <fullName evidence="2">Uncharacterized protein</fullName>
    </submittedName>
</protein>
<evidence type="ECO:0000313" key="3">
    <source>
        <dbReference type="Proteomes" id="UP001595945"/>
    </source>
</evidence>
<gene>
    <name evidence="2" type="ORF">ACFO9K_12160</name>
</gene>
<dbReference type="Proteomes" id="UP001595945">
    <property type="component" value="Unassembled WGS sequence"/>
</dbReference>
<keyword evidence="1" id="KW-0812">Transmembrane</keyword>
<sequence>MSGNVPERPRANFVAALNVRRNAVRGFAFSLLFTVAVLALFVFLPGTRRPTPYYLALAFVLVTSLGALATTVLTLVSAYRLAKEEGPRDGPRLDDRQ</sequence>
<dbReference type="GeneID" id="73044285"/>
<dbReference type="RefSeq" id="WP_254269280.1">
    <property type="nucleotide sequence ID" value="NZ_CP100400.1"/>
</dbReference>
<keyword evidence="3" id="KW-1185">Reference proteome</keyword>